<keyword evidence="1" id="KW-0472">Membrane</keyword>
<reference evidence="2 3" key="1">
    <citation type="journal article" date="2010" name="Stand. Genomic Sci.">
        <title>Complete genome sequence of Acetohalobium arabaticum type strain (Z-7288).</title>
        <authorList>
            <person name="Sikorski J."/>
            <person name="Lapidus A."/>
            <person name="Chertkov O."/>
            <person name="Lucas S."/>
            <person name="Copeland A."/>
            <person name="Glavina Del Rio T."/>
            <person name="Nolan M."/>
            <person name="Tice H."/>
            <person name="Cheng J.F."/>
            <person name="Han C."/>
            <person name="Brambilla E."/>
            <person name="Pitluck S."/>
            <person name="Liolios K."/>
            <person name="Ivanova N."/>
            <person name="Mavromatis K."/>
            <person name="Mikhailova N."/>
            <person name="Pati A."/>
            <person name="Bruce D."/>
            <person name="Detter C."/>
            <person name="Tapia R."/>
            <person name="Goodwin L."/>
            <person name="Chen A."/>
            <person name="Palaniappan K."/>
            <person name="Land M."/>
            <person name="Hauser L."/>
            <person name="Chang Y.J."/>
            <person name="Jeffries C.D."/>
            <person name="Rohde M."/>
            <person name="Goker M."/>
            <person name="Spring S."/>
            <person name="Woyke T."/>
            <person name="Bristow J."/>
            <person name="Eisen J.A."/>
            <person name="Markowitz V."/>
            <person name="Hugenholtz P."/>
            <person name="Kyrpides N.C."/>
            <person name="Klenk H.P."/>
        </authorList>
    </citation>
    <scope>NUCLEOTIDE SEQUENCE [LARGE SCALE GENOMIC DNA]</scope>
    <source>
        <strain evidence="3">ATCC 49924 / DSM 5501 / Z-7288</strain>
    </source>
</reference>
<keyword evidence="1" id="KW-0812">Transmembrane</keyword>
<accession>D9QUP7</accession>
<evidence type="ECO:0000313" key="3">
    <source>
        <dbReference type="Proteomes" id="UP000001661"/>
    </source>
</evidence>
<protein>
    <submittedName>
        <fullName evidence="2">Uncharacterized protein</fullName>
    </submittedName>
</protein>
<dbReference type="EMBL" id="CP002105">
    <property type="protein sequence ID" value="ADL11956.1"/>
    <property type="molecule type" value="Genomic_DNA"/>
</dbReference>
<dbReference type="STRING" id="574087.Acear_0409"/>
<feature type="transmembrane region" description="Helical" evidence="1">
    <location>
        <begin position="6"/>
        <end position="25"/>
    </location>
</feature>
<dbReference type="RefSeq" id="WP_013277402.1">
    <property type="nucleotide sequence ID" value="NC_014378.1"/>
</dbReference>
<dbReference type="KEGG" id="aar:Acear_0409"/>
<sequence length="89" mass="10375">MIFNRKFWTGLTLGGLGGLYLLNYLREKNRQPTKREELEAFADRSQQKGKELLTDLISRLDLEAADLQNVDKSELMESLIEMENQNNDR</sequence>
<gene>
    <name evidence="2" type="ordered locus">Acear_0409</name>
</gene>
<evidence type="ECO:0000313" key="2">
    <source>
        <dbReference type="EMBL" id="ADL11956.1"/>
    </source>
</evidence>
<proteinExistence type="predicted"/>
<keyword evidence="1" id="KW-1133">Transmembrane helix</keyword>
<keyword evidence="3" id="KW-1185">Reference proteome</keyword>
<dbReference type="Proteomes" id="UP000001661">
    <property type="component" value="Chromosome"/>
</dbReference>
<dbReference type="HOGENOM" id="CLU_2447847_0_0_9"/>
<evidence type="ECO:0000256" key="1">
    <source>
        <dbReference type="SAM" id="Phobius"/>
    </source>
</evidence>
<dbReference type="AlphaFoldDB" id="D9QUP7"/>
<name>D9QUP7_ACEAZ</name>
<organism evidence="2 3">
    <name type="scientific">Acetohalobium arabaticum (strain ATCC 49924 / DSM 5501 / Z-7288)</name>
    <dbReference type="NCBI Taxonomy" id="574087"/>
    <lineage>
        <taxon>Bacteria</taxon>
        <taxon>Bacillati</taxon>
        <taxon>Bacillota</taxon>
        <taxon>Clostridia</taxon>
        <taxon>Halanaerobiales</taxon>
        <taxon>Halobacteroidaceae</taxon>
        <taxon>Acetohalobium</taxon>
    </lineage>
</organism>